<evidence type="ECO:0000256" key="1">
    <source>
        <dbReference type="ARBA" id="ARBA00004514"/>
    </source>
</evidence>
<evidence type="ECO:0000256" key="5">
    <source>
        <dbReference type="ARBA" id="ARBA00022598"/>
    </source>
</evidence>
<proteinExistence type="inferred from homology"/>
<comment type="catalytic activity">
    <reaction evidence="11">
        <text>tRNA(Arg) + L-arginine + ATP = L-arginyl-tRNA(Arg) + AMP + diphosphate</text>
        <dbReference type="Rhea" id="RHEA:20301"/>
        <dbReference type="Rhea" id="RHEA-COMP:9658"/>
        <dbReference type="Rhea" id="RHEA-COMP:9673"/>
        <dbReference type="ChEBI" id="CHEBI:30616"/>
        <dbReference type="ChEBI" id="CHEBI:32682"/>
        <dbReference type="ChEBI" id="CHEBI:33019"/>
        <dbReference type="ChEBI" id="CHEBI:78442"/>
        <dbReference type="ChEBI" id="CHEBI:78513"/>
        <dbReference type="ChEBI" id="CHEBI:456215"/>
        <dbReference type="EC" id="6.1.1.19"/>
    </reaction>
</comment>
<dbReference type="EC" id="6.1.1.19" evidence="3"/>
<dbReference type="HOGENOM" id="CLU_006406_5_1_1"/>
<dbReference type="GO" id="GO:0006420">
    <property type="term" value="P:arginyl-tRNA aminoacylation"/>
    <property type="evidence" value="ECO:0007669"/>
    <property type="project" value="InterPro"/>
</dbReference>
<evidence type="ECO:0000256" key="4">
    <source>
        <dbReference type="ARBA" id="ARBA00022490"/>
    </source>
</evidence>
<comment type="similarity">
    <text evidence="2 13">Belongs to the class-I aminoacyl-tRNA synthetase family.</text>
</comment>
<protein>
    <recommendedName>
        <fullName evidence="12">Probable arginine--tRNA ligase, cytoplasmic</fullName>
        <ecNumber evidence="3">6.1.1.19</ecNumber>
    </recommendedName>
    <alternativeName>
        <fullName evidence="10">Arginyl-tRNA synthetase</fullName>
    </alternativeName>
</protein>
<comment type="subcellular location">
    <subcellularLocation>
        <location evidence="1">Cytoplasm</location>
        <location evidence="1">Cytosol</location>
    </subcellularLocation>
</comment>
<reference evidence="17" key="1">
    <citation type="submission" date="2011-08" db="EMBL/GenBank/DDBJ databases">
        <authorList>
            <person name="Rombauts S."/>
        </authorList>
    </citation>
    <scope>NUCLEOTIDE SEQUENCE</scope>
    <source>
        <strain evidence="17">London</strain>
    </source>
</reference>
<sequence>MEAITKQLQTLFDEAINISFPNLKDTHATIRPSVHADYQCNSAMGLMKKAKELGIEGKVDPKMLAEKLVSNLPENNLIGSNSVDKGFINIHINNEYVGQKVLSILKDGVSMKLDKKEKVVIDYSSPNIAKEMHVGHLRSTIIGDCLANILEFLGHDVARVNHLGDWGTQFGMLLAHLTEKFPDYLENPPAIGDLQKFYQESKKRFDEDKEFQKRAKDSVVKLQSKEPSFIKAWKLICDISREEFSKIYEALDIHGLVEYGESFYQDMMIEVVEDLKSRNLLVEEEGRWMFFTGKPKEVPLTIVKSDGGFTYDTSDMACIRYRVNVQKADRVIYVVDAGQETHLRTIFAAAKIAGYYDPDKVKTEFVGFGVVLDDKGKKFKTRSGESVKLRELLEEGIQRAEQKLKEKERDKVLSPEELEVAKKAVAYGCIKYSDLAQDRIKDYQFSFDRMLDDRGNTAVYLLYSLARIRSIIRKTGITKPIKEIASETKELVLNHPRELRLAKFLLKFPDVILQISESLAPHGLCSFLFELSVIFSEFYEQCYVIEKIGESDQVKINMERVLLCEATAYILSLGLKLLGIKLVEKL</sequence>
<dbReference type="PANTHER" id="PTHR11956">
    <property type="entry name" value="ARGINYL-TRNA SYNTHETASE"/>
    <property type="match status" value="1"/>
</dbReference>
<evidence type="ECO:0000256" key="9">
    <source>
        <dbReference type="ARBA" id="ARBA00023146"/>
    </source>
</evidence>
<dbReference type="FunFam" id="1.10.730.10:FF:000064">
    <property type="entry name" value="Probable arginine--tRNA ligase, cytoplasmic"/>
    <property type="match status" value="1"/>
</dbReference>
<keyword evidence="8 13" id="KW-0648">Protein biosynthesis</keyword>
<dbReference type="Gene3D" id="1.10.730.10">
    <property type="entry name" value="Isoleucyl-tRNA Synthetase, Domain 1"/>
    <property type="match status" value="1"/>
</dbReference>
<gene>
    <name evidence="16" type="primary">107372006</name>
</gene>
<dbReference type="InterPro" id="IPR009080">
    <property type="entry name" value="tRNAsynth_Ia_anticodon-bd"/>
</dbReference>
<evidence type="ECO:0000256" key="8">
    <source>
        <dbReference type="ARBA" id="ARBA00022917"/>
    </source>
</evidence>
<dbReference type="SUPFAM" id="SSF47323">
    <property type="entry name" value="Anticodon-binding domain of a subclass of class I aminoacyl-tRNA synthetases"/>
    <property type="match status" value="1"/>
</dbReference>
<dbReference type="SMART" id="SM00836">
    <property type="entry name" value="DALR_1"/>
    <property type="match status" value="1"/>
</dbReference>
<dbReference type="HAMAP" id="MF_00123">
    <property type="entry name" value="Arg_tRNA_synth"/>
    <property type="match status" value="1"/>
</dbReference>
<evidence type="ECO:0000256" key="10">
    <source>
        <dbReference type="ARBA" id="ARBA00033033"/>
    </source>
</evidence>
<dbReference type="GO" id="GO:0005829">
    <property type="term" value="C:cytosol"/>
    <property type="evidence" value="ECO:0007669"/>
    <property type="project" value="UniProtKB-SubCell"/>
</dbReference>
<dbReference type="NCBIfam" id="TIGR00456">
    <property type="entry name" value="argS"/>
    <property type="match status" value="1"/>
</dbReference>
<dbReference type="Pfam" id="PF00750">
    <property type="entry name" value="tRNA-synt_1d"/>
    <property type="match status" value="1"/>
</dbReference>
<dbReference type="KEGG" id="tut:107372006"/>
<keyword evidence="4" id="KW-0963">Cytoplasm</keyword>
<dbReference type="SMART" id="SM01016">
    <property type="entry name" value="Arg_tRNA_synt_N"/>
    <property type="match status" value="1"/>
</dbReference>
<dbReference type="Gene3D" id="3.30.1360.70">
    <property type="entry name" value="Arginyl tRNA synthetase N-terminal domain"/>
    <property type="match status" value="1"/>
</dbReference>
<keyword evidence="7 13" id="KW-0067">ATP-binding</keyword>
<dbReference type="InterPro" id="IPR036695">
    <property type="entry name" value="Arg-tRNA-synth_N_sf"/>
</dbReference>
<dbReference type="STRING" id="32264.T1K042"/>
<dbReference type="Proteomes" id="UP000015104">
    <property type="component" value="Unassembled WGS sequence"/>
</dbReference>
<dbReference type="GO" id="GO:0004814">
    <property type="term" value="F:arginine-tRNA ligase activity"/>
    <property type="evidence" value="ECO:0007669"/>
    <property type="project" value="UniProtKB-EC"/>
</dbReference>
<dbReference type="CDD" id="cd00671">
    <property type="entry name" value="ArgRS_core"/>
    <property type="match status" value="1"/>
</dbReference>
<evidence type="ECO:0000256" key="3">
    <source>
        <dbReference type="ARBA" id="ARBA00012837"/>
    </source>
</evidence>
<dbReference type="eggNOG" id="KOG4426">
    <property type="taxonomic scope" value="Eukaryota"/>
</dbReference>
<evidence type="ECO:0000256" key="7">
    <source>
        <dbReference type="ARBA" id="ARBA00022840"/>
    </source>
</evidence>
<dbReference type="Gene3D" id="3.40.50.620">
    <property type="entry name" value="HUPs"/>
    <property type="match status" value="1"/>
</dbReference>
<dbReference type="InterPro" id="IPR005148">
    <property type="entry name" value="Arg-tRNA-synth_N"/>
</dbReference>
<accession>T1K042</accession>
<dbReference type="PROSITE" id="PS00178">
    <property type="entry name" value="AA_TRNA_LIGASE_I"/>
    <property type="match status" value="1"/>
</dbReference>
<organism evidence="16 17">
    <name type="scientific">Tetranychus urticae</name>
    <name type="common">Two-spotted spider mite</name>
    <dbReference type="NCBI Taxonomy" id="32264"/>
    <lineage>
        <taxon>Eukaryota</taxon>
        <taxon>Metazoa</taxon>
        <taxon>Ecdysozoa</taxon>
        <taxon>Arthropoda</taxon>
        <taxon>Chelicerata</taxon>
        <taxon>Arachnida</taxon>
        <taxon>Acari</taxon>
        <taxon>Acariformes</taxon>
        <taxon>Trombidiformes</taxon>
        <taxon>Prostigmata</taxon>
        <taxon>Eleutherengona</taxon>
        <taxon>Raphignathae</taxon>
        <taxon>Tetranychoidea</taxon>
        <taxon>Tetranychidae</taxon>
        <taxon>Tetranychus</taxon>
    </lineage>
</organism>
<dbReference type="FunFam" id="3.40.50.620:FF:000084">
    <property type="entry name" value="arginine--tRNA ligase, cytoplasmic"/>
    <property type="match status" value="1"/>
</dbReference>
<dbReference type="InterPro" id="IPR008909">
    <property type="entry name" value="DALR_anticod-bd"/>
</dbReference>
<keyword evidence="9 13" id="KW-0030">Aminoacyl-tRNA synthetase</keyword>
<dbReference type="InterPro" id="IPR014729">
    <property type="entry name" value="Rossmann-like_a/b/a_fold"/>
</dbReference>
<evidence type="ECO:0000256" key="6">
    <source>
        <dbReference type="ARBA" id="ARBA00022741"/>
    </source>
</evidence>
<reference evidence="16" key="2">
    <citation type="submission" date="2015-06" db="UniProtKB">
        <authorList>
            <consortium name="EnsemblMetazoa"/>
        </authorList>
    </citation>
    <scope>IDENTIFICATION</scope>
</reference>
<dbReference type="Pfam" id="PF05746">
    <property type="entry name" value="DALR_1"/>
    <property type="match status" value="1"/>
</dbReference>
<feature type="domain" description="Arginyl tRNA synthetase N-terminal" evidence="15">
    <location>
        <begin position="6"/>
        <end position="92"/>
    </location>
</feature>
<dbReference type="PRINTS" id="PR01038">
    <property type="entry name" value="TRNASYNTHARG"/>
</dbReference>
<evidence type="ECO:0000256" key="12">
    <source>
        <dbReference type="ARBA" id="ARBA00071644"/>
    </source>
</evidence>
<keyword evidence="6 13" id="KW-0547">Nucleotide-binding</keyword>
<dbReference type="FunFam" id="3.30.1360.70:FF:000002">
    <property type="entry name" value="arginine--tRNA ligase, cytoplasmic"/>
    <property type="match status" value="1"/>
</dbReference>
<evidence type="ECO:0000256" key="2">
    <source>
        <dbReference type="ARBA" id="ARBA00005594"/>
    </source>
</evidence>
<dbReference type="SUPFAM" id="SSF55190">
    <property type="entry name" value="Arginyl-tRNA synthetase (ArgRS), N-terminal 'additional' domain"/>
    <property type="match status" value="1"/>
</dbReference>
<dbReference type="AlphaFoldDB" id="T1K042"/>
<keyword evidence="5 13" id="KW-0436">Ligase</keyword>
<keyword evidence="17" id="KW-1185">Reference proteome</keyword>
<dbReference type="OrthoDB" id="68056at2759"/>
<evidence type="ECO:0000313" key="17">
    <source>
        <dbReference type="Proteomes" id="UP000015104"/>
    </source>
</evidence>
<dbReference type="GO" id="GO:0017101">
    <property type="term" value="C:aminoacyl-tRNA synthetase multienzyme complex"/>
    <property type="evidence" value="ECO:0007669"/>
    <property type="project" value="UniProtKB-ARBA"/>
</dbReference>
<dbReference type="GO" id="GO:0005524">
    <property type="term" value="F:ATP binding"/>
    <property type="evidence" value="ECO:0007669"/>
    <property type="project" value="UniProtKB-KW"/>
</dbReference>
<dbReference type="Pfam" id="PF03485">
    <property type="entry name" value="Arg_tRNA_synt_N"/>
    <property type="match status" value="1"/>
</dbReference>
<dbReference type="SUPFAM" id="SSF52374">
    <property type="entry name" value="Nucleotidylyl transferase"/>
    <property type="match status" value="1"/>
</dbReference>
<dbReference type="InterPro" id="IPR001278">
    <property type="entry name" value="Arg-tRNA-ligase"/>
</dbReference>
<evidence type="ECO:0000256" key="13">
    <source>
        <dbReference type="RuleBase" id="RU363038"/>
    </source>
</evidence>
<dbReference type="OMA" id="NKPLHLG"/>
<name>T1K042_TETUR</name>
<dbReference type="EMBL" id="CAEY01001131">
    <property type="status" value="NOT_ANNOTATED_CDS"/>
    <property type="molecule type" value="Genomic_DNA"/>
</dbReference>
<evidence type="ECO:0000259" key="15">
    <source>
        <dbReference type="SMART" id="SM01016"/>
    </source>
</evidence>
<evidence type="ECO:0000256" key="11">
    <source>
        <dbReference type="ARBA" id="ARBA00049339"/>
    </source>
</evidence>
<dbReference type="InterPro" id="IPR035684">
    <property type="entry name" value="ArgRS_core"/>
</dbReference>
<feature type="domain" description="DALR anticodon binding" evidence="14">
    <location>
        <begin position="461"/>
        <end position="586"/>
    </location>
</feature>
<evidence type="ECO:0000313" key="16">
    <source>
        <dbReference type="EnsemblMetazoa" id="tetur03g06360.1"/>
    </source>
</evidence>
<dbReference type="InterPro" id="IPR001412">
    <property type="entry name" value="aa-tRNA-synth_I_CS"/>
</dbReference>
<dbReference type="PANTHER" id="PTHR11956:SF5">
    <property type="entry name" value="ARGININE--TRNA LIGASE, CYTOPLASMIC"/>
    <property type="match status" value="1"/>
</dbReference>
<dbReference type="EnsemblMetazoa" id="tetur03g06360.1">
    <property type="protein sequence ID" value="tetur03g06360.1"/>
    <property type="gene ID" value="tetur03g06360"/>
</dbReference>
<evidence type="ECO:0000259" key="14">
    <source>
        <dbReference type="SMART" id="SM00836"/>
    </source>
</evidence>